<dbReference type="RefSeq" id="XP_027348080.1">
    <property type="nucleotide sequence ID" value="XM_027492279.1"/>
</dbReference>
<dbReference type="Proteomes" id="UP000694853">
    <property type="component" value="Unplaced"/>
</dbReference>
<reference evidence="2" key="1">
    <citation type="journal article" date="2019" name="Toxins">
        <title>Detection of Abrin-Like and Prepropulchellin-Like Toxin Genes and Transcripts Using Whole Genome Sequencing and Full-Length Transcript Sequencing of Abrus precatorius.</title>
        <authorList>
            <person name="Hovde B.T."/>
            <person name="Daligault H.E."/>
            <person name="Hanschen E.R."/>
            <person name="Kunde Y.A."/>
            <person name="Johnson M.B."/>
            <person name="Starkenburg S.R."/>
            <person name="Johnson S.L."/>
        </authorList>
    </citation>
    <scope>NUCLEOTIDE SEQUENCE [LARGE SCALE GENOMIC DNA]</scope>
</reference>
<dbReference type="KEGG" id="aprc:113859243"/>
<gene>
    <name evidence="3" type="primary">LOC113859243</name>
</gene>
<protein>
    <submittedName>
        <fullName evidence="3">Uncharacterized protein LOC113859243</fullName>
    </submittedName>
</protein>
<sequence length="341" mass="37205">MNSNKVKVYILPFEDDIWVFDSAAQQSVFRKFARVIHGVDSGGSWITQYTVNTAIEIVFSIPPGDTQLPYPALFASPTPMSVDPRTPTARLTPAPAPFPFMSPTSPPVPMERDIHVVESSIRYTTMPSYMHHAHQSTLVPPTGTRSPPRTAGWIEEDSGDYVFILPSEDDIWVFDFVAQQSVFRGFARVIHGVDSGGSWITQYTADTPIEIVFSVPPGDTQLPYPALFASPTPMSVDPRTPTARSTPALAPFSFMSPTSPPVPMERDIHVVESSIRYTTMPSYMHPAHPSTLVPPAATRSSPHPAGWIEDDSGDSVAATPSSASPTSSEESDPIEDYSPLD</sequence>
<organism evidence="2 3">
    <name type="scientific">Abrus precatorius</name>
    <name type="common">Indian licorice</name>
    <name type="synonym">Glycine abrus</name>
    <dbReference type="NCBI Taxonomy" id="3816"/>
    <lineage>
        <taxon>Eukaryota</taxon>
        <taxon>Viridiplantae</taxon>
        <taxon>Streptophyta</taxon>
        <taxon>Embryophyta</taxon>
        <taxon>Tracheophyta</taxon>
        <taxon>Spermatophyta</taxon>
        <taxon>Magnoliopsida</taxon>
        <taxon>eudicotyledons</taxon>
        <taxon>Gunneridae</taxon>
        <taxon>Pentapetalae</taxon>
        <taxon>rosids</taxon>
        <taxon>fabids</taxon>
        <taxon>Fabales</taxon>
        <taxon>Fabaceae</taxon>
        <taxon>Papilionoideae</taxon>
        <taxon>50 kb inversion clade</taxon>
        <taxon>NPAAA clade</taxon>
        <taxon>indigoferoid/millettioid clade</taxon>
        <taxon>Abreae</taxon>
        <taxon>Abrus</taxon>
    </lineage>
</organism>
<dbReference type="GeneID" id="113859243"/>
<evidence type="ECO:0000313" key="3">
    <source>
        <dbReference type="RefSeq" id="XP_027348080.1"/>
    </source>
</evidence>
<accession>A0A8B8KW30</accession>
<proteinExistence type="predicted"/>
<reference evidence="3" key="2">
    <citation type="submission" date="2025-08" db="UniProtKB">
        <authorList>
            <consortium name="RefSeq"/>
        </authorList>
    </citation>
    <scope>IDENTIFICATION</scope>
    <source>
        <tissue evidence="3">Young leaves</tissue>
    </source>
</reference>
<feature type="region of interest" description="Disordered" evidence="1">
    <location>
        <begin position="288"/>
        <end position="341"/>
    </location>
</feature>
<name>A0A8B8KW30_ABRPR</name>
<feature type="compositionally biased region" description="Low complexity" evidence="1">
    <location>
        <begin position="318"/>
        <end position="328"/>
    </location>
</feature>
<evidence type="ECO:0000256" key="1">
    <source>
        <dbReference type="SAM" id="MobiDB-lite"/>
    </source>
</evidence>
<dbReference type="AlphaFoldDB" id="A0A8B8KW30"/>
<keyword evidence="2" id="KW-1185">Reference proteome</keyword>
<feature type="region of interest" description="Disordered" evidence="1">
    <location>
        <begin position="233"/>
        <end position="254"/>
    </location>
</feature>
<evidence type="ECO:0000313" key="2">
    <source>
        <dbReference type="Proteomes" id="UP000694853"/>
    </source>
</evidence>